<dbReference type="Gene3D" id="3.20.20.100">
    <property type="entry name" value="NADP-dependent oxidoreductase domain"/>
    <property type="match status" value="1"/>
</dbReference>
<dbReference type="GO" id="GO:0005829">
    <property type="term" value="C:cytosol"/>
    <property type="evidence" value="ECO:0007669"/>
    <property type="project" value="TreeGrafter"/>
</dbReference>
<evidence type="ECO:0000313" key="3">
    <source>
        <dbReference type="EMBL" id="KYH15276.1"/>
    </source>
</evidence>
<dbReference type="AlphaFoldDB" id="A0A151A7E7"/>
<proteinExistence type="predicted"/>
<name>A0A151A7E7_9STAP</name>
<dbReference type="Proteomes" id="UP000075418">
    <property type="component" value="Unassembled WGS sequence"/>
</dbReference>
<sequence>MDYNLLGNSGLAVSKYALGTIPFTGTNGFENAGGMSQQQANKMIDYALDQGINQFDTANLYSKGDSEIALGKAIRDKRHEMVISSKTGFQLTDNPNDGGASRINIERSVNESLQRLNTDYIDLYYTHLWDGQVPTMETIQTMNDLIQQGKIRYWGVSNYSGWALAKTHTLAVANTMAPPIAQQIYYTPEAREAEYELLPAGKELGVGNSIWSPLGEGLLTGKVSRTKSGDAGTRQGDGWPEPYIKNHELFYNLVDVLNDIAVQHNVSVAQVTLAWLRDRPNVDSLVLAARTQDQLQDNIASYNLQLTDNEIKTITELTNPEPIYPLWHRAMNSYDKASTSEKVYLEGYNNLMNNKDSML</sequence>
<dbReference type="InterPro" id="IPR050523">
    <property type="entry name" value="AKR_Detox_Biosynth"/>
</dbReference>
<dbReference type="GO" id="GO:0016491">
    <property type="term" value="F:oxidoreductase activity"/>
    <property type="evidence" value="ECO:0007669"/>
    <property type="project" value="UniProtKB-KW"/>
</dbReference>
<dbReference type="EMBL" id="LUGM01000002">
    <property type="protein sequence ID" value="KYH15276.1"/>
    <property type="molecule type" value="Genomic_DNA"/>
</dbReference>
<organism evidence="3 4">
    <name type="scientific">Staphylococcus kloosii</name>
    <dbReference type="NCBI Taxonomy" id="29384"/>
    <lineage>
        <taxon>Bacteria</taxon>
        <taxon>Bacillati</taxon>
        <taxon>Bacillota</taxon>
        <taxon>Bacilli</taxon>
        <taxon>Bacillales</taxon>
        <taxon>Staphylococcaceae</taxon>
        <taxon>Staphylococcus</taxon>
    </lineage>
</organism>
<reference evidence="3 4" key="1">
    <citation type="submission" date="2016-02" db="EMBL/GenBank/DDBJ databases">
        <title>Draft genome sequence of hydrocarbon degrading Staphylococcus saprophyticus Strain CNV2, isolated from crude-oil contaminated soil from Noonmati Oil Refinery, Guwahati, Assam, India.</title>
        <authorList>
            <person name="Mukherjee A."/>
            <person name="Chettri B."/>
            <person name="Langpoklakpam J."/>
            <person name="Singh A.K."/>
            <person name="Chattopadhyay D.J."/>
        </authorList>
    </citation>
    <scope>NUCLEOTIDE SEQUENCE [LARGE SCALE GENOMIC DNA]</scope>
    <source>
        <strain evidence="3 4">CNV2</strain>
    </source>
</reference>
<dbReference type="PRINTS" id="PR00069">
    <property type="entry name" value="ALDKETRDTASE"/>
</dbReference>
<dbReference type="RefSeq" id="WP_061855418.1">
    <property type="nucleotide sequence ID" value="NZ_LUGM01000002.1"/>
</dbReference>
<keyword evidence="1" id="KW-0560">Oxidoreductase</keyword>
<dbReference type="PANTHER" id="PTHR43364">
    <property type="entry name" value="NADH-SPECIFIC METHYLGLYOXAL REDUCTASE-RELATED"/>
    <property type="match status" value="1"/>
</dbReference>
<dbReference type="Pfam" id="PF00248">
    <property type="entry name" value="Aldo_ket_red"/>
    <property type="match status" value="1"/>
</dbReference>
<gene>
    <name evidence="3" type="ORF">A0131_10925</name>
</gene>
<evidence type="ECO:0000256" key="1">
    <source>
        <dbReference type="ARBA" id="ARBA00023002"/>
    </source>
</evidence>
<dbReference type="InterPro" id="IPR020471">
    <property type="entry name" value="AKR"/>
</dbReference>
<evidence type="ECO:0000259" key="2">
    <source>
        <dbReference type="Pfam" id="PF00248"/>
    </source>
</evidence>
<protein>
    <submittedName>
        <fullName evidence="3">Aldo/keto reductase</fullName>
    </submittedName>
</protein>
<feature type="domain" description="NADP-dependent oxidoreductase" evidence="2">
    <location>
        <begin position="25"/>
        <end position="317"/>
    </location>
</feature>
<dbReference type="PANTHER" id="PTHR43364:SF4">
    <property type="entry name" value="NAD(P)-LINKED OXIDOREDUCTASE SUPERFAMILY PROTEIN"/>
    <property type="match status" value="1"/>
</dbReference>
<dbReference type="InterPro" id="IPR036812">
    <property type="entry name" value="NAD(P)_OxRdtase_dom_sf"/>
</dbReference>
<accession>A0A151A7E7</accession>
<dbReference type="SUPFAM" id="SSF51430">
    <property type="entry name" value="NAD(P)-linked oxidoreductase"/>
    <property type="match status" value="1"/>
</dbReference>
<evidence type="ECO:0000313" key="4">
    <source>
        <dbReference type="Proteomes" id="UP000075418"/>
    </source>
</evidence>
<dbReference type="InterPro" id="IPR023210">
    <property type="entry name" value="NADP_OxRdtase_dom"/>
</dbReference>
<comment type="caution">
    <text evidence="3">The sequence shown here is derived from an EMBL/GenBank/DDBJ whole genome shotgun (WGS) entry which is preliminary data.</text>
</comment>